<dbReference type="RefSeq" id="WP_303299722.1">
    <property type="nucleotide sequence ID" value="NZ_BAABDA010000042.1"/>
</dbReference>
<evidence type="ECO:0000313" key="1">
    <source>
        <dbReference type="EMBL" id="MDO5972659.1"/>
    </source>
</evidence>
<dbReference type="EMBL" id="JAUOEL010000001">
    <property type="protein sequence ID" value="MDO5972659.1"/>
    <property type="molecule type" value="Genomic_DNA"/>
</dbReference>
<sequence length="111" mass="12778">MTETETKELPYDYLLPRYINIALITSLIEESHLTSAVKEHCKMGLKIIALICADFAYKTERTPLIGKEFDAFFKLFPQAYFSNRELISTDLIIKSIQLCISTEDLVHINCE</sequence>
<dbReference type="EMBL" id="JAUOEL010000001">
    <property type="protein sequence ID" value="MDO5972784.1"/>
    <property type="molecule type" value="Genomic_DNA"/>
</dbReference>
<reference evidence="1" key="1">
    <citation type="submission" date="2023-07" db="EMBL/GenBank/DDBJ databases">
        <title>Two novel species in the genus Flavivirga.</title>
        <authorList>
            <person name="Kwon K."/>
        </authorList>
    </citation>
    <scope>NUCLEOTIDE SEQUENCE</scope>
    <source>
        <strain evidence="1">KACC 14158</strain>
    </source>
</reference>
<dbReference type="Proteomes" id="UP001176806">
    <property type="component" value="Unassembled WGS sequence"/>
</dbReference>
<evidence type="ECO:0000313" key="2">
    <source>
        <dbReference type="EMBL" id="MDO5972784.1"/>
    </source>
</evidence>
<evidence type="ECO:0000313" key="3">
    <source>
        <dbReference type="Proteomes" id="UP001176806"/>
    </source>
</evidence>
<comment type="caution">
    <text evidence="1">The sequence shown here is derived from an EMBL/GenBank/DDBJ whole genome shotgun (WGS) entry which is preliminary data.</text>
</comment>
<proteinExistence type="predicted"/>
<keyword evidence="3" id="KW-1185">Reference proteome</keyword>
<name>A0ABT8WHN7_9FLAO</name>
<protein>
    <submittedName>
        <fullName evidence="1">Uncharacterized protein</fullName>
    </submittedName>
</protein>
<accession>A0ABT8WHN7</accession>
<gene>
    <name evidence="1" type="ORF">Q4Q40_00560</name>
    <name evidence="2" type="ORF">Q4Q40_01195</name>
</gene>
<organism evidence="1 3">
    <name type="scientific">Flavivirga jejuensis</name>
    <dbReference type="NCBI Taxonomy" id="870487"/>
    <lineage>
        <taxon>Bacteria</taxon>
        <taxon>Pseudomonadati</taxon>
        <taxon>Bacteroidota</taxon>
        <taxon>Flavobacteriia</taxon>
        <taxon>Flavobacteriales</taxon>
        <taxon>Flavobacteriaceae</taxon>
        <taxon>Flavivirga</taxon>
    </lineage>
</organism>